<evidence type="ECO:0000313" key="3">
    <source>
        <dbReference type="Proteomes" id="UP000241769"/>
    </source>
</evidence>
<dbReference type="PANTHER" id="PTHR32305">
    <property type="match status" value="1"/>
</dbReference>
<reference evidence="2 3" key="1">
    <citation type="journal article" date="2018" name="Genome Biol. Evol.">
        <title>Multiple Roots of Fruiting Body Formation in Amoebozoa.</title>
        <authorList>
            <person name="Hillmann F."/>
            <person name="Forbes G."/>
            <person name="Novohradska S."/>
            <person name="Ferling I."/>
            <person name="Riege K."/>
            <person name="Groth M."/>
            <person name="Westermann M."/>
            <person name="Marz M."/>
            <person name="Spaller T."/>
            <person name="Winckler T."/>
            <person name="Schaap P."/>
            <person name="Glockner G."/>
        </authorList>
    </citation>
    <scope>NUCLEOTIDE SEQUENCE [LARGE SCALE GENOMIC DNA]</scope>
    <source>
        <strain evidence="2 3">Jena</strain>
    </source>
</reference>
<dbReference type="OrthoDB" id="5426877at2759"/>
<evidence type="ECO:0000259" key="1">
    <source>
        <dbReference type="Pfam" id="PF18431"/>
    </source>
</evidence>
<sequence length="385" mass="43776">RLDVGKVDNPLRFQGQYFDQESGLHYNRRRYYNPDVGRYLTPDPVKLAGGLNSYQYVPNPTGWVDPLGLSCKSGACPGKNVDPNQKKEVSEGVLHKHENSGGHLIRKHVEQTDAQLVERLNTEPHIPAASTFRTLEEADAIVSISLVSRQKEISKFLAGTKNKHIIREHSTQTVGLSVIRGTTESIPVYKFMLQFFGAYFNQDWPEDHASADEVIDTFLLDSSKEVISAVRREILDLIASYKNESDFQDNLLHEQYCYYYYPSQWASGPLWLNHVIHKFDNYLLEKYAGSGYFQVNQYLSILGLLCSPTQGKPAHHKRESLSGKSALRQLHNHPAQQINTRRHAFHFRVFLRCVDIPADDPKPIQCRSAHAGGKTRIRRAAATFN</sequence>
<accession>A0A2P6MMF7</accession>
<dbReference type="InParanoid" id="A0A2P6MMF7"/>
<dbReference type="NCBIfam" id="TIGR03696">
    <property type="entry name" value="Rhs_assc_core"/>
    <property type="match status" value="1"/>
</dbReference>
<feature type="non-terminal residue" evidence="2">
    <location>
        <position position="385"/>
    </location>
</feature>
<dbReference type="Gene3D" id="2.180.10.10">
    <property type="entry name" value="RHS repeat-associated core"/>
    <property type="match status" value="1"/>
</dbReference>
<dbReference type="Proteomes" id="UP000241769">
    <property type="component" value="Unassembled WGS sequence"/>
</dbReference>
<dbReference type="CDD" id="cd20687">
    <property type="entry name" value="CdiI_Ykris-like"/>
    <property type="match status" value="1"/>
</dbReference>
<dbReference type="InterPro" id="IPR050708">
    <property type="entry name" value="T6SS_VgrG/RHS"/>
</dbReference>
<dbReference type="PANTHER" id="PTHR32305:SF15">
    <property type="entry name" value="PROTEIN RHSA-RELATED"/>
    <property type="match status" value="1"/>
</dbReference>
<dbReference type="InterPro" id="IPR022385">
    <property type="entry name" value="Rhs_assc_core"/>
</dbReference>
<protein>
    <submittedName>
        <fullName evidence="2">Rhs family protein</fullName>
    </submittedName>
</protein>
<organism evidence="2 3">
    <name type="scientific">Planoprotostelium fungivorum</name>
    <dbReference type="NCBI Taxonomy" id="1890364"/>
    <lineage>
        <taxon>Eukaryota</taxon>
        <taxon>Amoebozoa</taxon>
        <taxon>Evosea</taxon>
        <taxon>Variosea</taxon>
        <taxon>Cavosteliida</taxon>
        <taxon>Cavosteliaceae</taxon>
        <taxon>Planoprotostelium</taxon>
    </lineage>
</organism>
<name>A0A2P6MMF7_9EUKA</name>
<keyword evidence="3" id="KW-1185">Reference proteome</keyword>
<dbReference type="InterPro" id="IPR041436">
    <property type="entry name" value="RNAse_A_bac"/>
</dbReference>
<dbReference type="CDD" id="cd20684">
    <property type="entry name" value="CdiA-CT_Yk_RNaseA-like"/>
    <property type="match status" value="1"/>
</dbReference>
<proteinExistence type="predicted"/>
<dbReference type="AlphaFoldDB" id="A0A2P6MMF7"/>
<dbReference type="EMBL" id="MDYQ01000769">
    <property type="protein sequence ID" value="PRP72886.1"/>
    <property type="molecule type" value="Genomic_DNA"/>
</dbReference>
<feature type="domain" description="Bacterial CdiA-CT RNAse A" evidence="1">
    <location>
        <begin position="102"/>
        <end position="192"/>
    </location>
</feature>
<evidence type="ECO:0000313" key="2">
    <source>
        <dbReference type="EMBL" id="PRP72886.1"/>
    </source>
</evidence>
<gene>
    <name evidence="2" type="ORF">PROFUN_17138</name>
</gene>
<feature type="non-terminal residue" evidence="2">
    <location>
        <position position="1"/>
    </location>
</feature>
<dbReference type="Pfam" id="PF18431">
    <property type="entry name" value="RNAse_A_bac"/>
    <property type="match status" value="1"/>
</dbReference>
<comment type="caution">
    <text evidence="2">The sequence shown here is derived from an EMBL/GenBank/DDBJ whole genome shotgun (WGS) entry which is preliminary data.</text>
</comment>
<dbReference type="PRINTS" id="PR00394">
    <property type="entry name" value="RHSPROTEIN"/>
</dbReference>